<keyword evidence="2" id="KW-1185">Reference proteome</keyword>
<evidence type="ECO:0000313" key="2">
    <source>
        <dbReference type="Proteomes" id="UP000297225"/>
    </source>
</evidence>
<dbReference type="GO" id="GO:0005829">
    <property type="term" value="C:cytosol"/>
    <property type="evidence" value="ECO:0007669"/>
    <property type="project" value="TreeGrafter"/>
</dbReference>
<evidence type="ECO:0000313" key="1">
    <source>
        <dbReference type="EMBL" id="TFH94649.1"/>
    </source>
</evidence>
<dbReference type="InterPro" id="IPR012337">
    <property type="entry name" value="RNaseH-like_sf"/>
</dbReference>
<proteinExistence type="predicted"/>
<dbReference type="SUPFAM" id="SSF53098">
    <property type="entry name" value="Ribonuclease H-like"/>
    <property type="match status" value="1"/>
</dbReference>
<dbReference type="GO" id="GO:0045004">
    <property type="term" value="P:DNA replication proofreading"/>
    <property type="evidence" value="ECO:0007669"/>
    <property type="project" value="TreeGrafter"/>
</dbReference>
<dbReference type="InterPro" id="IPR046768">
    <property type="entry name" value="ExoX-like_C"/>
</dbReference>
<keyword evidence="1" id="KW-0378">Hydrolase</keyword>
<name>A0A4Y8WNB6_9PORP</name>
<dbReference type="EMBL" id="SPNC01000099">
    <property type="protein sequence ID" value="TFH94649.1"/>
    <property type="molecule type" value="Genomic_DNA"/>
</dbReference>
<dbReference type="SMART" id="SM00479">
    <property type="entry name" value="EXOIII"/>
    <property type="match status" value="1"/>
</dbReference>
<keyword evidence="1" id="KW-0540">Nuclease</keyword>
<dbReference type="InterPro" id="IPR013520">
    <property type="entry name" value="Ribonucl_H"/>
</dbReference>
<sequence>MSRLDLKRPIVFFDLETTGLDVVRDRIVEIALLKVNPDGSEESFHTLVNPGIPIPAESSAVHGITNEMVADKPIFAEIGKRVAAFIENCDLGGYNCNRFDVPLLAEELQRGGIPVDFSSRRVVDVQVIFYKREPRTLTAAYRYYADKDLEGAHSADADTRATYEVLLGQLKMYDDLPRDVEHLDAYTKLNDNVDLGGRMVYDTKGIPCFNFGKYKGLPVEEVLIRDKGYFDWIMQGDFPLDTKMHLQKIAINSKR</sequence>
<dbReference type="GO" id="GO:0008408">
    <property type="term" value="F:3'-5' exonuclease activity"/>
    <property type="evidence" value="ECO:0007669"/>
    <property type="project" value="TreeGrafter"/>
</dbReference>
<organism evidence="1 2">
    <name type="scientific">Porphyromonas levii</name>
    <dbReference type="NCBI Taxonomy" id="28114"/>
    <lineage>
        <taxon>Bacteria</taxon>
        <taxon>Pseudomonadati</taxon>
        <taxon>Bacteroidota</taxon>
        <taxon>Bacteroidia</taxon>
        <taxon>Bacteroidales</taxon>
        <taxon>Porphyromonadaceae</taxon>
        <taxon>Porphyromonas</taxon>
    </lineage>
</organism>
<reference evidence="1 2" key="1">
    <citation type="submission" date="2019-03" db="EMBL/GenBank/DDBJ databases">
        <title>Porphyromonas levii Isolated from the Uterus of Dairy Cows.</title>
        <authorList>
            <person name="Francis A.M."/>
        </authorList>
    </citation>
    <scope>NUCLEOTIDE SEQUENCE [LARGE SCALE GENOMIC DNA]</scope>
    <source>
        <strain evidence="1 2">AF5678</strain>
    </source>
</reference>
<comment type="caution">
    <text evidence="1">The sequence shown here is derived from an EMBL/GenBank/DDBJ whole genome shotgun (WGS) entry which is preliminary data.</text>
</comment>
<dbReference type="RefSeq" id="WP_018359282.1">
    <property type="nucleotide sequence ID" value="NZ_CP197400.1"/>
</dbReference>
<dbReference type="Gene3D" id="3.30.420.10">
    <property type="entry name" value="Ribonuclease H-like superfamily/Ribonuclease H"/>
    <property type="match status" value="1"/>
</dbReference>
<dbReference type="OrthoDB" id="9791657at2"/>
<dbReference type="Pfam" id="PF00929">
    <property type="entry name" value="RNase_T"/>
    <property type="match status" value="1"/>
</dbReference>
<dbReference type="STRING" id="1122973.GCA_000379925_02051"/>
<dbReference type="GO" id="GO:0003676">
    <property type="term" value="F:nucleic acid binding"/>
    <property type="evidence" value="ECO:0007669"/>
    <property type="project" value="InterPro"/>
</dbReference>
<dbReference type="InterPro" id="IPR036397">
    <property type="entry name" value="RNaseH_sf"/>
</dbReference>
<dbReference type="PANTHER" id="PTHR30231">
    <property type="entry name" value="DNA POLYMERASE III SUBUNIT EPSILON"/>
    <property type="match status" value="1"/>
</dbReference>
<accession>A0A4Y8WNB6</accession>
<dbReference type="Proteomes" id="UP000297225">
    <property type="component" value="Unassembled WGS sequence"/>
</dbReference>
<protein>
    <submittedName>
        <fullName evidence="1">3'-5' exonuclease</fullName>
    </submittedName>
</protein>
<keyword evidence="1" id="KW-0269">Exonuclease</keyword>
<gene>
    <name evidence="1" type="ORF">E4P47_06635</name>
</gene>
<dbReference type="AlphaFoldDB" id="A0A4Y8WNB6"/>
<dbReference type="Pfam" id="PF20600">
    <property type="entry name" value="ExoX-like_C"/>
    <property type="match status" value="1"/>
</dbReference>
<dbReference type="PANTHER" id="PTHR30231:SF41">
    <property type="entry name" value="DNA POLYMERASE III SUBUNIT EPSILON"/>
    <property type="match status" value="1"/>
</dbReference>
<dbReference type="CDD" id="cd06127">
    <property type="entry name" value="DEDDh"/>
    <property type="match status" value="1"/>
</dbReference>